<protein>
    <submittedName>
        <fullName evidence="1">Uncharacterized protein</fullName>
    </submittedName>
</protein>
<gene>
    <name evidence="1" type="ORF">ACELLULO517_26965</name>
</gene>
<dbReference type="RefSeq" id="WP_227310658.1">
    <property type="nucleotide sequence ID" value="NZ_JAESVA010000018.1"/>
</dbReference>
<reference evidence="1 2" key="1">
    <citation type="journal article" date="2021" name="Microorganisms">
        <title>Acidisoma silvae sp. nov. and Acidisomacellulosilytica sp. nov., Two Acidophilic Bacteria Isolated from Decaying Wood, Hydrolyzing Cellulose and Producing Poly-3-hydroxybutyrate.</title>
        <authorList>
            <person name="Mieszkin S."/>
            <person name="Pouder E."/>
            <person name="Uroz S."/>
            <person name="Simon-Colin C."/>
            <person name="Alain K."/>
        </authorList>
    </citation>
    <scope>NUCLEOTIDE SEQUENCE [LARGE SCALE GENOMIC DNA]</scope>
    <source>
        <strain evidence="1 2">HW T5.17</strain>
    </source>
</reference>
<dbReference type="Proteomes" id="UP000721844">
    <property type="component" value="Unassembled WGS sequence"/>
</dbReference>
<evidence type="ECO:0000313" key="1">
    <source>
        <dbReference type="EMBL" id="MCB8883917.1"/>
    </source>
</evidence>
<keyword evidence="2" id="KW-1185">Reference proteome</keyword>
<comment type="caution">
    <text evidence="1">The sequence shown here is derived from an EMBL/GenBank/DDBJ whole genome shotgun (WGS) entry which is preliminary data.</text>
</comment>
<name>A0A963Z8P7_9PROT</name>
<accession>A0A963Z8P7</accession>
<proteinExistence type="predicted"/>
<sequence>MPWRVDGAHIEDDIFNLAVSQAKSVRSPTVKDSCLLALQFRERAEERAARATALMGQSTACRRARLFDLSTLLPVPADLLLYELTHPKARAWLLDHWGLSDLPLHAT</sequence>
<organism evidence="1 2">
    <name type="scientific">Acidisoma cellulosilyticum</name>
    <dbReference type="NCBI Taxonomy" id="2802395"/>
    <lineage>
        <taxon>Bacteria</taxon>
        <taxon>Pseudomonadati</taxon>
        <taxon>Pseudomonadota</taxon>
        <taxon>Alphaproteobacteria</taxon>
        <taxon>Acetobacterales</taxon>
        <taxon>Acidocellaceae</taxon>
        <taxon>Acidisoma</taxon>
    </lineage>
</organism>
<evidence type="ECO:0000313" key="2">
    <source>
        <dbReference type="Proteomes" id="UP000721844"/>
    </source>
</evidence>
<dbReference type="EMBL" id="JAESVA010000018">
    <property type="protein sequence ID" value="MCB8883917.1"/>
    <property type="molecule type" value="Genomic_DNA"/>
</dbReference>
<dbReference type="AlphaFoldDB" id="A0A963Z8P7"/>